<keyword evidence="2" id="KW-0732">Signal</keyword>
<evidence type="ECO:0000313" key="3">
    <source>
        <dbReference type="EMBL" id="KAL3759135.1"/>
    </source>
</evidence>
<evidence type="ECO:0000256" key="2">
    <source>
        <dbReference type="SAM" id="SignalP"/>
    </source>
</evidence>
<name>A0ABD3MEZ5_9STRA</name>
<organism evidence="3 4">
    <name type="scientific">Discostella pseudostelligera</name>
    <dbReference type="NCBI Taxonomy" id="259834"/>
    <lineage>
        <taxon>Eukaryota</taxon>
        <taxon>Sar</taxon>
        <taxon>Stramenopiles</taxon>
        <taxon>Ochrophyta</taxon>
        <taxon>Bacillariophyta</taxon>
        <taxon>Coscinodiscophyceae</taxon>
        <taxon>Thalassiosirophycidae</taxon>
        <taxon>Stephanodiscales</taxon>
        <taxon>Stephanodiscaceae</taxon>
        <taxon>Discostella</taxon>
    </lineage>
</organism>
<comment type="caution">
    <text evidence="3">The sequence shown here is derived from an EMBL/GenBank/DDBJ whole genome shotgun (WGS) entry which is preliminary data.</text>
</comment>
<protein>
    <submittedName>
        <fullName evidence="3">Uncharacterized protein</fullName>
    </submittedName>
</protein>
<dbReference type="EMBL" id="JALLBG020000213">
    <property type="protein sequence ID" value="KAL3759135.1"/>
    <property type="molecule type" value="Genomic_DNA"/>
</dbReference>
<accession>A0ABD3MEZ5</accession>
<sequence>MMKLILVVGLYIIAPTLAQIDTIPQRFRHGNAIQMSSATTHGDDFGRTSKLNNNLRKNREPVDRSLEDMSMSIPDIARDEWTFGGGGGDPSLDLPTYSPLPAPNGDDFDVDEVVSWICRFCPSSICSNCPSA</sequence>
<dbReference type="AlphaFoldDB" id="A0ABD3MEZ5"/>
<feature type="chain" id="PRO_5044846598" evidence="2">
    <location>
        <begin position="19"/>
        <end position="132"/>
    </location>
</feature>
<reference evidence="3 4" key="1">
    <citation type="submission" date="2024-10" db="EMBL/GenBank/DDBJ databases">
        <title>Updated reference genomes for cyclostephanoid diatoms.</title>
        <authorList>
            <person name="Roberts W.R."/>
            <person name="Alverson A.J."/>
        </authorList>
    </citation>
    <scope>NUCLEOTIDE SEQUENCE [LARGE SCALE GENOMIC DNA]</scope>
    <source>
        <strain evidence="3 4">AJA232-27</strain>
    </source>
</reference>
<feature type="compositionally biased region" description="Basic and acidic residues" evidence="1">
    <location>
        <begin position="57"/>
        <end position="67"/>
    </location>
</feature>
<keyword evidence="4" id="KW-1185">Reference proteome</keyword>
<evidence type="ECO:0000256" key="1">
    <source>
        <dbReference type="SAM" id="MobiDB-lite"/>
    </source>
</evidence>
<evidence type="ECO:0000313" key="4">
    <source>
        <dbReference type="Proteomes" id="UP001530293"/>
    </source>
</evidence>
<gene>
    <name evidence="3" type="ORF">ACHAWU_008587</name>
</gene>
<dbReference type="Proteomes" id="UP001530293">
    <property type="component" value="Unassembled WGS sequence"/>
</dbReference>
<proteinExistence type="predicted"/>
<feature type="region of interest" description="Disordered" evidence="1">
    <location>
        <begin position="38"/>
        <end position="69"/>
    </location>
</feature>
<feature type="signal peptide" evidence="2">
    <location>
        <begin position="1"/>
        <end position="18"/>
    </location>
</feature>